<feature type="domain" description="Imm33-like" evidence="1">
    <location>
        <begin position="92"/>
        <end position="192"/>
    </location>
</feature>
<dbReference type="InterPro" id="IPR056509">
    <property type="entry name" value="Imm33-like"/>
</dbReference>
<evidence type="ECO:0000259" key="1">
    <source>
        <dbReference type="Pfam" id="PF24719"/>
    </source>
</evidence>
<protein>
    <recommendedName>
        <fullName evidence="1">Imm33-like domain-containing protein</fullName>
    </recommendedName>
</protein>
<dbReference type="Pfam" id="PF24719">
    <property type="entry name" value="Imm33-like"/>
    <property type="match status" value="1"/>
</dbReference>
<evidence type="ECO:0000313" key="2">
    <source>
        <dbReference type="EMBL" id="CAH8246726.1"/>
    </source>
</evidence>
<keyword evidence="3" id="KW-1185">Reference proteome</keyword>
<accession>A0ABN8U9Y3</accession>
<evidence type="ECO:0000313" key="3">
    <source>
        <dbReference type="Proteomes" id="UP001154322"/>
    </source>
</evidence>
<proteinExistence type="predicted"/>
<organism evidence="2 3">
    <name type="scientific">Paenibacillus melissococcoides</name>
    <dbReference type="NCBI Taxonomy" id="2912268"/>
    <lineage>
        <taxon>Bacteria</taxon>
        <taxon>Bacillati</taxon>
        <taxon>Bacillota</taxon>
        <taxon>Bacilli</taxon>
        <taxon>Bacillales</taxon>
        <taxon>Paenibacillaceae</taxon>
        <taxon>Paenibacillus</taxon>
    </lineage>
</organism>
<dbReference type="Proteomes" id="UP001154322">
    <property type="component" value="Unassembled WGS sequence"/>
</dbReference>
<name>A0ABN8U9Y3_9BACL</name>
<dbReference type="EMBL" id="CALYLO010000005">
    <property type="protein sequence ID" value="CAH8246726.1"/>
    <property type="molecule type" value="Genomic_DNA"/>
</dbReference>
<reference evidence="2" key="1">
    <citation type="submission" date="2022-06" db="EMBL/GenBank/DDBJ databases">
        <authorList>
            <person name="Dietemann V."/>
            <person name="Ory F."/>
            <person name="Dainat B."/>
            <person name="Oberhansli S."/>
        </authorList>
    </citation>
    <scope>NUCLEOTIDE SEQUENCE</scope>
    <source>
        <strain evidence="2">Ena-SAMPLE-TAB-26-04-2022-14:26:32:270-5432</strain>
    </source>
</reference>
<sequence length="205" mass="23533">MRQYKKVIGNRKIVANCEEFLSAQAEWLLELIKETNGSNQIYNGMKIQVGWTIFTLIEQNKLLEILAPNYDTNPFTETSKDLSVSLSVQLSQNHVLQKLNLDGEASLFQDKIIMPKGAIDFERVYLERSKNYNEGDSGWYLGPVEGEDENPELVAYYIYQLLNLRPSLLKALAIPRGYIVVFDNDNIEAVLDENDNNIWLEVHES</sequence>
<comment type="caution">
    <text evidence="2">The sequence shown here is derived from an EMBL/GenBank/DDBJ whole genome shotgun (WGS) entry which is preliminary data.</text>
</comment>
<dbReference type="RefSeq" id="WP_213426379.1">
    <property type="nucleotide sequence ID" value="NZ_AP031286.1"/>
</dbReference>
<gene>
    <name evidence="2" type="ORF">WJ0W_003959</name>
</gene>